<feature type="compositionally biased region" description="Low complexity" evidence="6">
    <location>
        <begin position="517"/>
        <end position="532"/>
    </location>
</feature>
<dbReference type="RefSeq" id="WP_184290414.1">
    <property type="nucleotide sequence ID" value="NZ_JACHJO010000005.1"/>
</dbReference>
<feature type="compositionally biased region" description="Basic residues" evidence="6">
    <location>
        <begin position="376"/>
        <end position="389"/>
    </location>
</feature>
<keyword evidence="8" id="KW-0723">Serine/threonine-protein kinase</keyword>
<accession>A0A841IMJ8</accession>
<dbReference type="SMART" id="SM00220">
    <property type="entry name" value="S_TKc"/>
    <property type="match status" value="1"/>
</dbReference>
<dbReference type="AlphaFoldDB" id="A0A841IMJ8"/>
<keyword evidence="5" id="KW-0067">ATP-binding</keyword>
<keyword evidence="2" id="KW-0808">Transferase</keyword>
<dbReference type="CDD" id="cd14014">
    <property type="entry name" value="STKc_PknB_like"/>
    <property type="match status" value="1"/>
</dbReference>
<dbReference type="InterPro" id="IPR008271">
    <property type="entry name" value="Ser/Thr_kinase_AS"/>
</dbReference>
<feature type="domain" description="Protein kinase" evidence="7">
    <location>
        <begin position="16"/>
        <end position="274"/>
    </location>
</feature>
<dbReference type="Gene3D" id="1.10.510.10">
    <property type="entry name" value="Transferase(Phosphotransferase) domain 1"/>
    <property type="match status" value="1"/>
</dbReference>
<evidence type="ECO:0000313" key="8">
    <source>
        <dbReference type="EMBL" id="MBB6119883.1"/>
    </source>
</evidence>
<dbReference type="GO" id="GO:0005524">
    <property type="term" value="F:ATP binding"/>
    <property type="evidence" value="ECO:0007669"/>
    <property type="project" value="UniProtKB-KW"/>
</dbReference>
<evidence type="ECO:0000256" key="3">
    <source>
        <dbReference type="ARBA" id="ARBA00022741"/>
    </source>
</evidence>
<sequence length="568" mass="58510">MTTPLTPADPRRIGPYTTTARIAGGGQGTVYLAHTPDGPPAAVKVLSQAWAGDTAQRHRFAKELDAARRVAPFCTAAVLDADMDADMPYIAAEYVPGPTLREAVRDEGPRTGTALDRLAIATVTALTAIHEAGVVHRDLKPGNVILGPDGPRVIDFGIARVVDATQQTTSVAGTPAYMSPEQVRGAQLGPACDMFSWAAVMAYAATGRHAFSGDNTMAVLHRVLAEQPDLHGVPERLLPLLQRCLDKDPDSRPSAAEVLGMLLGRGPMPQAPTLVLEEACSAVLADTARIQLPPDGHTPSVLPAPTNTNPADRSAHPGKDTAADTAGPGPWNPAAPGGGHPGTAVFPPRPRRSDDPVRPAPPPGPPPSPAAQPPPRGRRSRTSRNRPRSVWKSAAAVAVFGLMAGFLYLALSGGLPAQVFPAGGIDLPAQDVEEAPAENTPAEQGSVEEGSPAGPRSSEHDDEEPGAVDESGEPADGPTADACRANPHAPGCGPSSSPGDGCEHGSCESPRTEQPETEQPQQPDPETGGEEPAPAPEEPPAPQPEDPGTPAPAPDTADPGTTPPAESP</sequence>
<organism evidence="8 9">
    <name type="scientific">Nocardiopsis algeriensis</name>
    <dbReference type="NCBI Taxonomy" id="1478215"/>
    <lineage>
        <taxon>Bacteria</taxon>
        <taxon>Bacillati</taxon>
        <taxon>Actinomycetota</taxon>
        <taxon>Actinomycetes</taxon>
        <taxon>Streptosporangiales</taxon>
        <taxon>Nocardiopsidaceae</taxon>
        <taxon>Nocardiopsis</taxon>
    </lineage>
</organism>
<name>A0A841IMJ8_9ACTN</name>
<dbReference type="SUPFAM" id="SSF56112">
    <property type="entry name" value="Protein kinase-like (PK-like)"/>
    <property type="match status" value="1"/>
</dbReference>
<dbReference type="PANTHER" id="PTHR43671">
    <property type="entry name" value="SERINE/THREONINE-PROTEIN KINASE NEK"/>
    <property type="match status" value="1"/>
</dbReference>
<dbReference type="InterPro" id="IPR011009">
    <property type="entry name" value="Kinase-like_dom_sf"/>
</dbReference>
<feature type="region of interest" description="Disordered" evidence="6">
    <location>
        <begin position="291"/>
        <end position="391"/>
    </location>
</feature>
<dbReference type="PROSITE" id="PS50011">
    <property type="entry name" value="PROTEIN_KINASE_DOM"/>
    <property type="match status" value="1"/>
</dbReference>
<feature type="compositionally biased region" description="Low complexity" evidence="6">
    <location>
        <begin position="326"/>
        <end position="335"/>
    </location>
</feature>
<dbReference type="PROSITE" id="PS00108">
    <property type="entry name" value="PROTEIN_KINASE_ST"/>
    <property type="match status" value="1"/>
</dbReference>
<feature type="region of interest" description="Disordered" evidence="6">
    <location>
        <begin position="433"/>
        <end position="568"/>
    </location>
</feature>
<evidence type="ECO:0000313" key="9">
    <source>
        <dbReference type="Proteomes" id="UP000536604"/>
    </source>
</evidence>
<evidence type="ECO:0000259" key="7">
    <source>
        <dbReference type="PROSITE" id="PS50011"/>
    </source>
</evidence>
<keyword evidence="9" id="KW-1185">Reference proteome</keyword>
<evidence type="ECO:0000256" key="5">
    <source>
        <dbReference type="ARBA" id="ARBA00022840"/>
    </source>
</evidence>
<feature type="compositionally biased region" description="Pro residues" evidence="6">
    <location>
        <begin position="533"/>
        <end position="553"/>
    </location>
</feature>
<dbReference type="Pfam" id="PF00069">
    <property type="entry name" value="Pkinase"/>
    <property type="match status" value="1"/>
</dbReference>
<dbReference type="EC" id="2.7.11.1" evidence="1"/>
<dbReference type="Gene3D" id="3.30.200.20">
    <property type="entry name" value="Phosphorylase Kinase, domain 1"/>
    <property type="match status" value="1"/>
</dbReference>
<gene>
    <name evidence="8" type="ORF">FHS13_001834</name>
</gene>
<dbReference type="InterPro" id="IPR000719">
    <property type="entry name" value="Prot_kinase_dom"/>
</dbReference>
<feature type="compositionally biased region" description="Basic and acidic residues" evidence="6">
    <location>
        <begin position="501"/>
        <end position="514"/>
    </location>
</feature>
<dbReference type="Proteomes" id="UP000536604">
    <property type="component" value="Unassembled WGS sequence"/>
</dbReference>
<keyword evidence="3" id="KW-0547">Nucleotide-binding</keyword>
<reference evidence="8 9" key="1">
    <citation type="submission" date="2020-08" db="EMBL/GenBank/DDBJ databases">
        <title>Genomic Encyclopedia of Type Strains, Phase III (KMG-III): the genomes of soil and plant-associated and newly described type strains.</title>
        <authorList>
            <person name="Whitman W."/>
        </authorList>
    </citation>
    <scope>NUCLEOTIDE SEQUENCE [LARGE SCALE GENOMIC DNA]</scope>
    <source>
        <strain evidence="8 9">CECT 8712</strain>
    </source>
</reference>
<feature type="compositionally biased region" description="Low complexity" evidence="6">
    <location>
        <begin position="490"/>
        <end position="499"/>
    </location>
</feature>
<keyword evidence="4 8" id="KW-0418">Kinase</keyword>
<feature type="compositionally biased region" description="Basic and acidic residues" evidence="6">
    <location>
        <begin position="313"/>
        <end position="322"/>
    </location>
</feature>
<protein>
    <recommendedName>
        <fullName evidence="1">non-specific serine/threonine protein kinase</fullName>
        <ecNumber evidence="1">2.7.11.1</ecNumber>
    </recommendedName>
</protein>
<feature type="compositionally biased region" description="Pro residues" evidence="6">
    <location>
        <begin position="358"/>
        <end position="375"/>
    </location>
</feature>
<evidence type="ECO:0000256" key="2">
    <source>
        <dbReference type="ARBA" id="ARBA00022679"/>
    </source>
</evidence>
<feature type="compositionally biased region" description="Acidic residues" evidence="6">
    <location>
        <begin position="460"/>
        <end position="473"/>
    </location>
</feature>
<evidence type="ECO:0000256" key="6">
    <source>
        <dbReference type="SAM" id="MobiDB-lite"/>
    </source>
</evidence>
<dbReference type="InterPro" id="IPR050660">
    <property type="entry name" value="NEK_Ser/Thr_kinase"/>
</dbReference>
<comment type="caution">
    <text evidence="8">The sequence shown here is derived from an EMBL/GenBank/DDBJ whole genome shotgun (WGS) entry which is preliminary data.</text>
</comment>
<dbReference type="EMBL" id="JACHJO010000005">
    <property type="protein sequence ID" value="MBB6119883.1"/>
    <property type="molecule type" value="Genomic_DNA"/>
</dbReference>
<dbReference type="GO" id="GO:0004674">
    <property type="term" value="F:protein serine/threonine kinase activity"/>
    <property type="evidence" value="ECO:0007669"/>
    <property type="project" value="UniProtKB-KW"/>
</dbReference>
<evidence type="ECO:0000256" key="1">
    <source>
        <dbReference type="ARBA" id="ARBA00012513"/>
    </source>
</evidence>
<evidence type="ECO:0000256" key="4">
    <source>
        <dbReference type="ARBA" id="ARBA00022777"/>
    </source>
</evidence>
<dbReference type="PANTHER" id="PTHR43671:SF13">
    <property type="entry name" value="SERINE_THREONINE-PROTEIN KINASE NEK2"/>
    <property type="match status" value="1"/>
</dbReference>
<proteinExistence type="predicted"/>